<dbReference type="Gene3D" id="3.40.630.30">
    <property type="match status" value="1"/>
</dbReference>
<dbReference type="STRING" id="1343740.M271_33930"/>
<proteinExistence type="predicted"/>
<dbReference type="PROSITE" id="PS51186">
    <property type="entry name" value="GNAT"/>
    <property type="match status" value="1"/>
</dbReference>
<dbReference type="InterPro" id="IPR016181">
    <property type="entry name" value="Acyl_CoA_acyltransferase"/>
</dbReference>
<evidence type="ECO:0000313" key="2">
    <source>
        <dbReference type="EMBL" id="RLV78657.1"/>
    </source>
</evidence>
<name>A0A3L8RGF1_STRRN</name>
<organism evidence="2 3">
    <name type="scientific">Streptomyces rapamycinicus (strain ATCC 29253 / DSM 41530 / NRRL 5491 / AYB-994)</name>
    <name type="common">Streptomyces hygroscopicus (strain ATCC 29253)</name>
    <dbReference type="NCBI Taxonomy" id="1343740"/>
    <lineage>
        <taxon>Bacteria</taxon>
        <taxon>Bacillati</taxon>
        <taxon>Actinomycetota</taxon>
        <taxon>Actinomycetes</taxon>
        <taxon>Kitasatosporales</taxon>
        <taxon>Streptomycetaceae</taxon>
        <taxon>Streptomyces</taxon>
        <taxon>Streptomyces violaceusniger group</taxon>
    </lineage>
</organism>
<dbReference type="EMBL" id="QYCY01000001">
    <property type="protein sequence ID" value="RLV78657.1"/>
    <property type="molecule type" value="Genomic_DNA"/>
</dbReference>
<sequence length="184" mass="20180">MTRALGPVAWPPAPIRTERLVLRPSEARDRPTFIELLASPEVHTYLGGPRPRDELERAVPEIPGRQPGLFVIDFDGAVIGMVKLDRHDAESPGHVRPDIGEAELGYLFLPEAWGHGYAAEACAAALDWFAEALPGESVVLRTQTANERSMRLAAKLGFTEVERYEAYGAEQWFGVWSSSATPSG</sequence>
<dbReference type="RefSeq" id="WP_121824179.1">
    <property type="nucleotide sequence ID" value="NC_022785.1"/>
</dbReference>
<protein>
    <submittedName>
        <fullName evidence="2">N-acetyltransferase GCN5</fullName>
    </submittedName>
</protein>
<evidence type="ECO:0000313" key="3">
    <source>
        <dbReference type="Proteomes" id="UP000281594"/>
    </source>
</evidence>
<dbReference type="PANTHER" id="PTHR43792">
    <property type="entry name" value="GNAT FAMILY, PUTATIVE (AFU_ORTHOLOGUE AFUA_3G00765)-RELATED-RELATED"/>
    <property type="match status" value="1"/>
</dbReference>
<dbReference type="SUPFAM" id="SSF55729">
    <property type="entry name" value="Acyl-CoA N-acyltransferases (Nat)"/>
    <property type="match status" value="1"/>
</dbReference>
<dbReference type="PANTHER" id="PTHR43792:SF1">
    <property type="entry name" value="N-ACETYLTRANSFERASE DOMAIN-CONTAINING PROTEIN"/>
    <property type="match status" value="1"/>
</dbReference>
<gene>
    <name evidence="2" type="ORF">D3C57_109770</name>
</gene>
<keyword evidence="2" id="KW-0808">Transferase</keyword>
<dbReference type="Pfam" id="PF13302">
    <property type="entry name" value="Acetyltransf_3"/>
    <property type="match status" value="1"/>
</dbReference>
<dbReference type="Proteomes" id="UP000281594">
    <property type="component" value="Unassembled WGS sequence"/>
</dbReference>
<dbReference type="GO" id="GO:0016747">
    <property type="term" value="F:acyltransferase activity, transferring groups other than amino-acyl groups"/>
    <property type="evidence" value="ECO:0007669"/>
    <property type="project" value="InterPro"/>
</dbReference>
<accession>A0A3L8RGF1</accession>
<dbReference type="InterPro" id="IPR051531">
    <property type="entry name" value="N-acetyltransferase"/>
</dbReference>
<dbReference type="AlphaFoldDB" id="A0A3L8RGF1"/>
<feature type="domain" description="N-acetyltransferase" evidence="1">
    <location>
        <begin position="20"/>
        <end position="182"/>
    </location>
</feature>
<dbReference type="InterPro" id="IPR000182">
    <property type="entry name" value="GNAT_dom"/>
</dbReference>
<comment type="caution">
    <text evidence="2">The sequence shown here is derived from an EMBL/GenBank/DDBJ whole genome shotgun (WGS) entry which is preliminary data.</text>
</comment>
<reference evidence="2 3" key="1">
    <citation type="journal article" date="2018" name="J. Biol. Chem.">
        <title>Discovery of the actinoplanic acid pathway in Streptomyces rapamycinicus reveals a genetically conserved synergism with rapamycin.</title>
        <authorList>
            <person name="Mrak P."/>
            <person name="Krastel P."/>
            <person name="Pivk Lukancic P."/>
            <person name="Tao J."/>
            <person name="Pistorius D."/>
            <person name="Moore C.M."/>
        </authorList>
    </citation>
    <scope>NUCLEOTIDE SEQUENCE [LARGE SCALE GENOMIC DNA]</scope>
    <source>
        <strain evidence="2 3">NRRL 5491</strain>
    </source>
</reference>
<evidence type="ECO:0000259" key="1">
    <source>
        <dbReference type="PROSITE" id="PS51186"/>
    </source>
</evidence>